<dbReference type="KEGG" id="smo:SELMODRAFT_407644"/>
<name>D8R699_SELML</name>
<dbReference type="EMBL" id="GL377572">
    <property type="protein sequence ID" value="EFJ32632.1"/>
    <property type="molecule type" value="Genomic_DNA"/>
</dbReference>
<keyword evidence="2" id="KW-1185">Reference proteome</keyword>
<reference evidence="1 2" key="1">
    <citation type="journal article" date="2011" name="Science">
        <title>The Selaginella genome identifies genetic changes associated with the evolution of vascular plants.</title>
        <authorList>
            <person name="Banks J.A."/>
            <person name="Nishiyama T."/>
            <person name="Hasebe M."/>
            <person name="Bowman J.L."/>
            <person name="Gribskov M."/>
            <person name="dePamphilis C."/>
            <person name="Albert V.A."/>
            <person name="Aono N."/>
            <person name="Aoyama T."/>
            <person name="Ambrose B.A."/>
            <person name="Ashton N.W."/>
            <person name="Axtell M.J."/>
            <person name="Barker E."/>
            <person name="Barker M.S."/>
            <person name="Bennetzen J.L."/>
            <person name="Bonawitz N.D."/>
            <person name="Chapple C."/>
            <person name="Cheng C."/>
            <person name="Correa L.G."/>
            <person name="Dacre M."/>
            <person name="DeBarry J."/>
            <person name="Dreyer I."/>
            <person name="Elias M."/>
            <person name="Engstrom E.M."/>
            <person name="Estelle M."/>
            <person name="Feng L."/>
            <person name="Finet C."/>
            <person name="Floyd S.K."/>
            <person name="Frommer W.B."/>
            <person name="Fujita T."/>
            <person name="Gramzow L."/>
            <person name="Gutensohn M."/>
            <person name="Harholt J."/>
            <person name="Hattori M."/>
            <person name="Heyl A."/>
            <person name="Hirai T."/>
            <person name="Hiwatashi Y."/>
            <person name="Ishikawa M."/>
            <person name="Iwata M."/>
            <person name="Karol K.G."/>
            <person name="Koehler B."/>
            <person name="Kolukisaoglu U."/>
            <person name="Kubo M."/>
            <person name="Kurata T."/>
            <person name="Lalonde S."/>
            <person name="Li K."/>
            <person name="Li Y."/>
            <person name="Litt A."/>
            <person name="Lyons E."/>
            <person name="Manning G."/>
            <person name="Maruyama T."/>
            <person name="Michael T.P."/>
            <person name="Mikami K."/>
            <person name="Miyazaki S."/>
            <person name="Morinaga S."/>
            <person name="Murata T."/>
            <person name="Mueller-Roeber B."/>
            <person name="Nelson D.R."/>
            <person name="Obara M."/>
            <person name="Oguri Y."/>
            <person name="Olmstead R.G."/>
            <person name="Onodera N."/>
            <person name="Petersen B.L."/>
            <person name="Pils B."/>
            <person name="Prigge M."/>
            <person name="Rensing S.A."/>
            <person name="Riano-Pachon D.M."/>
            <person name="Roberts A.W."/>
            <person name="Sato Y."/>
            <person name="Scheller H.V."/>
            <person name="Schulz B."/>
            <person name="Schulz C."/>
            <person name="Shakirov E.V."/>
            <person name="Shibagaki N."/>
            <person name="Shinohara N."/>
            <person name="Shippen D.E."/>
            <person name="Soerensen I."/>
            <person name="Sotooka R."/>
            <person name="Sugimoto N."/>
            <person name="Sugita M."/>
            <person name="Sumikawa N."/>
            <person name="Tanurdzic M."/>
            <person name="Theissen G."/>
            <person name="Ulvskov P."/>
            <person name="Wakazuki S."/>
            <person name="Weng J.K."/>
            <person name="Willats W.W."/>
            <person name="Wipf D."/>
            <person name="Wolf P.G."/>
            <person name="Yang L."/>
            <person name="Zimmer A.D."/>
            <person name="Zhu Q."/>
            <person name="Mitros T."/>
            <person name="Hellsten U."/>
            <person name="Loque D."/>
            <person name="Otillar R."/>
            <person name="Salamov A."/>
            <person name="Schmutz J."/>
            <person name="Shapiro H."/>
            <person name="Lindquist E."/>
            <person name="Lucas S."/>
            <person name="Rokhsar D."/>
            <person name="Grigoriev I.V."/>
        </authorList>
    </citation>
    <scope>NUCLEOTIDE SEQUENCE [LARGE SCALE GENOMIC DNA]</scope>
</reference>
<gene>
    <name evidence="1" type="ORF">SELMODRAFT_407644</name>
</gene>
<dbReference type="Gramene" id="EFJ32632">
    <property type="protein sequence ID" value="EFJ32632"/>
    <property type="gene ID" value="SELMODRAFT_407644"/>
</dbReference>
<accession>D8R699</accession>
<sequence length="201" mass="22099">MSKLAKCNMKRLVWVDDVRHLVALRSSHSKEKQMIGGLRNSSSNCPGWKMSPSSCGLASQGSPKQKCSLPCQESASQVSTGDDHQLKEGKKKQGNPLNLNALVWKKNMSTGGVLEQDGNGLLRCQGIEDCIRTRTGFVRRIKVKHELKRLIGLVRCSGMSAALQDQRGKKTASKSQQPKSFYGKDVSWFFTLNLGVGLGFC</sequence>
<organism evidence="2">
    <name type="scientific">Selaginella moellendorffii</name>
    <name type="common">Spikemoss</name>
    <dbReference type="NCBI Taxonomy" id="88036"/>
    <lineage>
        <taxon>Eukaryota</taxon>
        <taxon>Viridiplantae</taxon>
        <taxon>Streptophyta</taxon>
        <taxon>Embryophyta</taxon>
        <taxon>Tracheophyta</taxon>
        <taxon>Lycopodiopsida</taxon>
        <taxon>Selaginellales</taxon>
        <taxon>Selaginellaceae</taxon>
        <taxon>Selaginella</taxon>
    </lineage>
</organism>
<proteinExistence type="predicted"/>
<dbReference type="AlphaFoldDB" id="D8R699"/>
<evidence type="ECO:0000313" key="1">
    <source>
        <dbReference type="EMBL" id="EFJ32632.1"/>
    </source>
</evidence>
<dbReference type="HOGENOM" id="CLU_1362439_0_0_1"/>
<evidence type="ECO:0000313" key="2">
    <source>
        <dbReference type="Proteomes" id="UP000001514"/>
    </source>
</evidence>
<dbReference type="InParanoid" id="D8R699"/>
<protein>
    <submittedName>
        <fullName evidence="1">Uncharacterized protein</fullName>
    </submittedName>
</protein>
<dbReference type="Proteomes" id="UP000001514">
    <property type="component" value="Unassembled WGS sequence"/>
</dbReference>